<reference evidence="1 2" key="1">
    <citation type="journal article" date="2017" name="Gigascience">
        <title>Draft genome of the honey bee ectoparasitic mite, Tropilaelaps mercedesae, is shaped by the parasitic life history.</title>
        <authorList>
            <person name="Dong X."/>
            <person name="Armstrong S.D."/>
            <person name="Xia D."/>
            <person name="Makepeace B.L."/>
            <person name="Darby A.C."/>
            <person name="Kadowaki T."/>
        </authorList>
    </citation>
    <scope>NUCLEOTIDE SEQUENCE [LARGE SCALE GENOMIC DNA]</scope>
    <source>
        <strain evidence="1">Wuxi-XJTLU</strain>
    </source>
</reference>
<evidence type="ECO:0000313" key="2">
    <source>
        <dbReference type="Proteomes" id="UP000192247"/>
    </source>
</evidence>
<protein>
    <submittedName>
        <fullName evidence="1">Uncharacterized protein</fullName>
    </submittedName>
</protein>
<feature type="non-terminal residue" evidence="1">
    <location>
        <position position="103"/>
    </location>
</feature>
<dbReference type="EMBL" id="MNPL01011135">
    <property type="protein sequence ID" value="OQR72739.1"/>
    <property type="molecule type" value="Genomic_DNA"/>
</dbReference>
<sequence length="103" mass="11770">MNTQPSSRPAVLSTSRLRLINKSQPICAKRFQSAAWILITKPHFVDSRLTGGDILECWKEPSRLEVTVTAALPQLTQDETLYVRRKLVPKNPKRFSGVYEECR</sequence>
<proteinExistence type="predicted"/>
<evidence type="ECO:0000313" key="1">
    <source>
        <dbReference type="EMBL" id="OQR72739.1"/>
    </source>
</evidence>
<dbReference type="Proteomes" id="UP000192247">
    <property type="component" value="Unassembled WGS sequence"/>
</dbReference>
<dbReference type="InParanoid" id="A0A1V9XGW6"/>
<dbReference type="EMBL" id="MNPL01011135">
    <property type="protein sequence ID" value="OQR72740.1"/>
    <property type="molecule type" value="Genomic_DNA"/>
</dbReference>
<accession>A0A1V9XGW6</accession>
<name>A0A1V9XGW6_9ACAR</name>
<comment type="caution">
    <text evidence="1">The sequence shown here is derived from an EMBL/GenBank/DDBJ whole genome shotgun (WGS) entry which is preliminary data.</text>
</comment>
<gene>
    <name evidence="1" type="ORF">BIW11_10193</name>
</gene>
<keyword evidence="2" id="KW-1185">Reference proteome</keyword>
<dbReference type="AlphaFoldDB" id="A0A1V9XGW6"/>
<organism evidence="1 2">
    <name type="scientific">Tropilaelaps mercedesae</name>
    <dbReference type="NCBI Taxonomy" id="418985"/>
    <lineage>
        <taxon>Eukaryota</taxon>
        <taxon>Metazoa</taxon>
        <taxon>Ecdysozoa</taxon>
        <taxon>Arthropoda</taxon>
        <taxon>Chelicerata</taxon>
        <taxon>Arachnida</taxon>
        <taxon>Acari</taxon>
        <taxon>Parasitiformes</taxon>
        <taxon>Mesostigmata</taxon>
        <taxon>Gamasina</taxon>
        <taxon>Dermanyssoidea</taxon>
        <taxon>Laelapidae</taxon>
        <taxon>Tropilaelaps</taxon>
    </lineage>
</organism>